<dbReference type="AlphaFoldDB" id="A0A2M6U9I1"/>
<dbReference type="InterPro" id="IPR035399">
    <property type="entry name" value="DUF5413"/>
</dbReference>
<feature type="transmembrane region" description="Helical" evidence="1">
    <location>
        <begin position="109"/>
        <end position="127"/>
    </location>
</feature>
<keyword evidence="3" id="KW-1185">Reference proteome</keyword>
<comment type="caution">
    <text evidence="2">The sequence shown here is derived from an EMBL/GenBank/DDBJ whole genome shotgun (WGS) entry which is preliminary data.</text>
</comment>
<feature type="transmembrane region" description="Helical" evidence="1">
    <location>
        <begin position="80"/>
        <end position="97"/>
    </location>
</feature>
<dbReference type="RefSeq" id="WP_100176438.1">
    <property type="nucleotide sequence ID" value="NZ_LFJC01000003.1"/>
</dbReference>
<feature type="transmembrane region" description="Helical" evidence="1">
    <location>
        <begin position="50"/>
        <end position="73"/>
    </location>
</feature>
<sequence length="142" mass="15615">MKRYLVFALVGPFVGGFLLLLTTTYQSGYWTQTNLGEVGKLFAVFFKTLQYSYLFGLLPSLMIGAIDDILVHIRRIGPTLRMLLVGLFAFVLASLTYSSRGPDSGAVQFILYGLVGFVPAVISSWLVHKYIKEPQAAAATPT</sequence>
<gene>
    <name evidence="2" type="ORF">TSA1_10975</name>
</gene>
<accession>A0A2M6U9I1</accession>
<organism evidence="2 3">
    <name type="scientific">Bradyrhizobium nitroreducens</name>
    <dbReference type="NCBI Taxonomy" id="709803"/>
    <lineage>
        <taxon>Bacteria</taxon>
        <taxon>Pseudomonadati</taxon>
        <taxon>Pseudomonadota</taxon>
        <taxon>Alphaproteobacteria</taxon>
        <taxon>Hyphomicrobiales</taxon>
        <taxon>Nitrobacteraceae</taxon>
        <taxon>Bradyrhizobium</taxon>
    </lineage>
</organism>
<keyword evidence="1" id="KW-1133">Transmembrane helix</keyword>
<evidence type="ECO:0000313" key="3">
    <source>
        <dbReference type="Proteomes" id="UP000228930"/>
    </source>
</evidence>
<name>A0A2M6U9I1_9BRAD</name>
<evidence type="ECO:0000256" key="1">
    <source>
        <dbReference type="SAM" id="Phobius"/>
    </source>
</evidence>
<dbReference type="EMBL" id="LFJC01000003">
    <property type="protein sequence ID" value="PIT01217.1"/>
    <property type="molecule type" value="Genomic_DNA"/>
</dbReference>
<dbReference type="Proteomes" id="UP000228930">
    <property type="component" value="Unassembled WGS sequence"/>
</dbReference>
<keyword evidence="1" id="KW-0812">Transmembrane</keyword>
<dbReference type="Pfam" id="PF17434">
    <property type="entry name" value="DUF5413"/>
    <property type="match status" value="1"/>
</dbReference>
<reference evidence="2 3" key="1">
    <citation type="submission" date="2015-06" db="EMBL/GenBank/DDBJ databases">
        <title>Comparative genome analysis of nirS-carrying Bradyrhizobium sp. strains.</title>
        <authorList>
            <person name="Ishii S."/>
            <person name="Jang J."/>
            <person name="Nishizawa T."/>
            <person name="Senoo K."/>
        </authorList>
    </citation>
    <scope>NUCLEOTIDE SEQUENCE [LARGE SCALE GENOMIC DNA]</scope>
    <source>
        <strain evidence="2 3">TSA1</strain>
    </source>
</reference>
<proteinExistence type="predicted"/>
<evidence type="ECO:0000313" key="2">
    <source>
        <dbReference type="EMBL" id="PIT01217.1"/>
    </source>
</evidence>
<protein>
    <submittedName>
        <fullName evidence="2">Membrane protein</fullName>
    </submittedName>
</protein>
<keyword evidence="1" id="KW-0472">Membrane</keyword>